<feature type="compositionally biased region" description="Low complexity" evidence="1">
    <location>
        <begin position="255"/>
        <end position="282"/>
    </location>
</feature>
<evidence type="ECO:0008006" key="5">
    <source>
        <dbReference type="Google" id="ProtNLM"/>
    </source>
</evidence>
<feature type="chain" id="PRO_5041901212" description="Chitin-binding type-4 domain-containing protein" evidence="2">
    <location>
        <begin position="19"/>
        <end position="328"/>
    </location>
</feature>
<feature type="signal peptide" evidence="2">
    <location>
        <begin position="1"/>
        <end position="18"/>
    </location>
</feature>
<keyword evidence="4" id="KW-1185">Reference proteome</keyword>
<gene>
    <name evidence="3" type="ORF">QTG54_010786</name>
</gene>
<comment type="caution">
    <text evidence="3">The sequence shown here is derived from an EMBL/GenBank/DDBJ whole genome shotgun (WGS) entry which is preliminary data.</text>
</comment>
<protein>
    <recommendedName>
        <fullName evidence="5">Chitin-binding type-4 domain-containing protein</fullName>
    </recommendedName>
</protein>
<reference evidence="3" key="1">
    <citation type="submission" date="2023-06" db="EMBL/GenBank/DDBJ databases">
        <title>Survivors Of The Sea: Transcriptome response of Skeletonema marinoi to long-term dormancy.</title>
        <authorList>
            <person name="Pinder M.I.M."/>
            <person name="Kourtchenko O."/>
            <person name="Robertson E.K."/>
            <person name="Larsson T."/>
            <person name="Maumus F."/>
            <person name="Osuna-Cruz C.M."/>
            <person name="Vancaester E."/>
            <person name="Stenow R."/>
            <person name="Vandepoele K."/>
            <person name="Ploug H."/>
            <person name="Bruchert V."/>
            <person name="Godhe A."/>
            <person name="Topel M."/>
        </authorList>
    </citation>
    <scope>NUCLEOTIDE SEQUENCE</scope>
    <source>
        <strain evidence="3">R05AC</strain>
    </source>
</reference>
<dbReference type="EMBL" id="JATAAI010000020">
    <property type="protein sequence ID" value="KAK1738756.1"/>
    <property type="molecule type" value="Genomic_DNA"/>
</dbReference>
<evidence type="ECO:0000313" key="3">
    <source>
        <dbReference type="EMBL" id="KAK1738756.1"/>
    </source>
</evidence>
<proteinExistence type="predicted"/>
<sequence>MTLLQLLLLAAVPLPVHSHSRWECPAPRSSSTGIKNGPCGSQPLSFYQSDAATDEIKPGPLRIIFEESIHHTGSPFRISLSNDGTDDDACVLLDHIPHNDCCRPGFFDESSYTKYVVTIEIPNVKCERCSLHLSNPMTDKIGSDGSPSGIGCTDPDGSCFSVYYSCTEPFRIVGDENAVQRNEYSCPDWRSVNEDWPLVWVGDNGEDVDVTTSGVYRRESSIWSEDDFTLTTVPNQYRQDAGGLCGEQVTATITSPTTTSAETTATTASSLTNGTTTTTPTAKEGNNESNESKTPPPTSAGIVVASSLILRIMILAGAITFGLQSLII</sequence>
<evidence type="ECO:0000313" key="4">
    <source>
        <dbReference type="Proteomes" id="UP001224775"/>
    </source>
</evidence>
<accession>A0AAD8Y334</accession>
<dbReference type="AlphaFoldDB" id="A0AAD8Y334"/>
<dbReference type="Proteomes" id="UP001224775">
    <property type="component" value="Unassembled WGS sequence"/>
</dbReference>
<organism evidence="3 4">
    <name type="scientific">Skeletonema marinoi</name>
    <dbReference type="NCBI Taxonomy" id="267567"/>
    <lineage>
        <taxon>Eukaryota</taxon>
        <taxon>Sar</taxon>
        <taxon>Stramenopiles</taxon>
        <taxon>Ochrophyta</taxon>
        <taxon>Bacillariophyta</taxon>
        <taxon>Coscinodiscophyceae</taxon>
        <taxon>Thalassiosirophycidae</taxon>
        <taxon>Thalassiosirales</taxon>
        <taxon>Skeletonemataceae</taxon>
        <taxon>Skeletonema</taxon>
        <taxon>Skeletonema marinoi-dohrnii complex</taxon>
    </lineage>
</organism>
<feature type="region of interest" description="Disordered" evidence="1">
    <location>
        <begin position="255"/>
        <end position="299"/>
    </location>
</feature>
<keyword evidence="2" id="KW-0732">Signal</keyword>
<evidence type="ECO:0000256" key="1">
    <source>
        <dbReference type="SAM" id="MobiDB-lite"/>
    </source>
</evidence>
<name>A0AAD8Y334_9STRA</name>
<evidence type="ECO:0000256" key="2">
    <source>
        <dbReference type="SAM" id="SignalP"/>
    </source>
</evidence>